<name>A0A1Y1I6U6_KLENI</name>
<dbReference type="InterPro" id="IPR001128">
    <property type="entry name" value="Cyt_P450"/>
</dbReference>
<dbReference type="PRINTS" id="PR00463">
    <property type="entry name" value="EP450I"/>
</dbReference>
<dbReference type="InterPro" id="IPR002401">
    <property type="entry name" value="Cyt_P450_E_grp-I"/>
</dbReference>
<dbReference type="OrthoDB" id="2789670at2759"/>
<protein>
    <submittedName>
        <fullName evidence="5">Cytochrome P450 family 1 subfamily A polypeptide 1</fullName>
    </submittedName>
</protein>
<dbReference type="GO" id="GO:0005506">
    <property type="term" value="F:iron ion binding"/>
    <property type="evidence" value="ECO:0007669"/>
    <property type="project" value="InterPro"/>
</dbReference>
<keyword evidence="6" id="KW-1185">Reference proteome</keyword>
<evidence type="ECO:0000313" key="6">
    <source>
        <dbReference type="Proteomes" id="UP000054558"/>
    </source>
</evidence>
<evidence type="ECO:0000256" key="1">
    <source>
        <dbReference type="ARBA" id="ARBA00010617"/>
    </source>
</evidence>
<organism evidence="5 6">
    <name type="scientific">Klebsormidium nitens</name>
    <name type="common">Green alga</name>
    <name type="synonym">Ulothrix nitens</name>
    <dbReference type="NCBI Taxonomy" id="105231"/>
    <lineage>
        <taxon>Eukaryota</taxon>
        <taxon>Viridiplantae</taxon>
        <taxon>Streptophyta</taxon>
        <taxon>Klebsormidiophyceae</taxon>
        <taxon>Klebsormidiales</taxon>
        <taxon>Klebsormidiaceae</taxon>
        <taxon>Klebsormidium</taxon>
    </lineage>
</organism>
<accession>A0A1Y1I6U6</accession>
<dbReference type="STRING" id="105231.A0A1Y1I6U6"/>
<dbReference type="InterPro" id="IPR036396">
    <property type="entry name" value="Cyt_P450_sf"/>
</dbReference>
<reference evidence="5 6" key="1">
    <citation type="journal article" date="2014" name="Nat. Commun.">
        <title>Klebsormidium flaccidum genome reveals primary factors for plant terrestrial adaptation.</title>
        <authorList>
            <person name="Hori K."/>
            <person name="Maruyama F."/>
            <person name="Fujisawa T."/>
            <person name="Togashi T."/>
            <person name="Yamamoto N."/>
            <person name="Seo M."/>
            <person name="Sato S."/>
            <person name="Yamada T."/>
            <person name="Mori H."/>
            <person name="Tajima N."/>
            <person name="Moriyama T."/>
            <person name="Ikeuchi M."/>
            <person name="Watanabe M."/>
            <person name="Wada H."/>
            <person name="Kobayashi K."/>
            <person name="Saito M."/>
            <person name="Masuda T."/>
            <person name="Sasaki-Sekimoto Y."/>
            <person name="Mashiguchi K."/>
            <person name="Awai K."/>
            <person name="Shimojima M."/>
            <person name="Masuda S."/>
            <person name="Iwai M."/>
            <person name="Nobusawa T."/>
            <person name="Narise T."/>
            <person name="Kondo S."/>
            <person name="Saito H."/>
            <person name="Sato R."/>
            <person name="Murakawa M."/>
            <person name="Ihara Y."/>
            <person name="Oshima-Yamada Y."/>
            <person name="Ohtaka K."/>
            <person name="Satoh M."/>
            <person name="Sonobe K."/>
            <person name="Ishii M."/>
            <person name="Ohtani R."/>
            <person name="Kanamori-Sato M."/>
            <person name="Honoki R."/>
            <person name="Miyazaki D."/>
            <person name="Mochizuki H."/>
            <person name="Umetsu J."/>
            <person name="Higashi K."/>
            <person name="Shibata D."/>
            <person name="Kamiya Y."/>
            <person name="Sato N."/>
            <person name="Nakamura Y."/>
            <person name="Tabata S."/>
            <person name="Ida S."/>
            <person name="Kurokawa K."/>
            <person name="Ohta H."/>
        </authorList>
    </citation>
    <scope>NUCLEOTIDE SEQUENCE [LARGE SCALE GENOMIC DNA]</scope>
    <source>
        <strain evidence="5 6">NIES-2285</strain>
    </source>
</reference>
<keyword evidence="4" id="KW-0408">Iron</keyword>
<dbReference type="SUPFAM" id="SSF48264">
    <property type="entry name" value="Cytochrome P450"/>
    <property type="match status" value="1"/>
</dbReference>
<keyword evidence="2" id="KW-0479">Metal-binding</keyword>
<dbReference type="PANTHER" id="PTHR47944">
    <property type="entry name" value="CYTOCHROME P450 98A9"/>
    <property type="match status" value="1"/>
</dbReference>
<evidence type="ECO:0000256" key="4">
    <source>
        <dbReference type="ARBA" id="ARBA00023004"/>
    </source>
</evidence>
<evidence type="ECO:0000256" key="2">
    <source>
        <dbReference type="ARBA" id="ARBA00022723"/>
    </source>
</evidence>
<evidence type="ECO:0000256" key="3">
    <source>
        <dbReference type="ARBA" id="ARBA00023002"/>
    </source>
</evidence>
<dbReference type="Proteomes" id="UP000054558">
    <property type="component" value="Unassembled WGS sequence"/>
</dbReference>
<dbReference type="GO" id="GO:0004497">
    <property type="term" value="F:monooxygenase activity"/>
    <property type="evidence" value="ECO:0007669"/>
    <property type="project" value="InterPro"/>
</dbReference>
<dbReference type="Gene3D" id="1.10.630.10">
    <property type="entry name" value="Cytochrome P450"/>
    <property type="match status" value="1"/>
</dbReference>
<dbReference type="AlphaFoldDB" id="A0A1Y1I6U6"/>
<dbReference type="GO" id="GO:0020037">
    <property type="term" value="F:heme binding"/>
    <property type="evidence" value="ECO:0007669"/>
    <property type="project" value="InterPro"/>
</dbReference>
<keyword evidence="3" id="KW-0560">Oxidoreductase</keyword>
<evidence type="ECO:0000313" key="5">
    <source>
        <dbReference type="EMBL" id="GAQ84861.1"/>
    </source>
</evidence>
<dbReference type="EMBL" id="DF237158">
    <property type="protein sequence ID" value="GAQ84861.1"/>
    <property type="molecule type" value="Genomic_DNA"/>
</dbReference>
<dbReference type="PANTHER" id="PTHR47944:SF16">
    <property type="entry name" value="CYTOCHROME P450 FAMILY 1 SUBFAMILY A POLYPEPTIDE 1"/>
    <property type="match status" value="1"/>
</dbReference>
<dbReference type="GO" id="GO:0016705">
    <property type="term" value="F:oxidoreductase activity, acting on paired donors, with incorporation or reduction of molecular oxygen"/>
    <property type="evidence" value="ECO:0007669"/>
    <property type="project" value="InterPro"/>
</dbReference>
<gene>
    <name evidence="5" type="ORF">KFL_002090130</name>
</gene>
<dbReference type="OMA" id="CCAREEP"/>
<dbReference type="Pfam" id="PF00067">
    <property type="entry name" value="p450"/>
    <property type="match status" value="1"/>
</dbReference>
<sequence length="550" mass="59335">MTLSLQLPDWSSTTWLTAFIGVISALRLTYWQFFVKDNVIAVEKAKQGVPSAADNGGVPAGPRGWPLVGNLLTLGHEPHRALADLAQIYGDVLQVQLGAFPTLVVSSMSLAKEVLVKQAAHFGAAGEPIRIVELGLGWNRPQLAAKRGAARALVLSQALSGAFKSAQTAGLVSKAIHEVSEELVTTVKEELGDAATNNKSGNPQITGLRSLLRRAALNVLLKVAFGVRIAGDSWQQESGGQPGQPSGSVAMLEVILSEMWQLVNNPVLADHVPLLRLATGALTTRCRFLARQRDCILRDLVGGAKKAREQASSGDGKLGKSLRRAESLLDALLAGQETSGLTDGEVADVLADFVQRGVLPVAATVEWALAELTRNPEIQKRLNQELEVEVFGKGGDVPRQALARTPLLSAIILETLRLHPTQPLSRPRRAAEDVHIDGYRVTKRQNVVINTWALGRDARLFRSASDFVPERFSQGALSTLLDAKDLYWSSLRVDETDVLIDIAAYFLGVLVRGFEWLPGLMHESRLSLQESSGVEVSELVSAVAPCAKIR</sequence>
<comment type="similarity">
    <text evidence="1">Belongs to the cytochrome P450 family.</text>
</comment>
<proteinExistence type="inferred from homology"/>